<dbReference type="InterPro" id="IPR027417">
    <property type="entry name" value="P-loop_NTPase"/>
</dbReference>
<dbReference type="GO" id="GO:0043139">
    <property type="term" value="F:5'-3' DNA helicase activity"/>
    <property type="evidence" value="ECO:0007669"/>
    <property type="project" value="UniProtKB-EC"/>
</dbReference>
<dbReference type="InterPro" id="IPR025476">
    <property type="entry name" value="Helitron_helicase-like"/>
</dbReference>
<dbReference type="GO" id="GO:0000723">
    <property type="term" value="P:telomere maintenance"/>
    <property type="evidence" value="ECO:0007669"/>
    <property type="project" value="InterPro"/>
</dbReference>
<feature type="compositionally biased region" description="Basic and acidic residues" evidence="2">
    <location>
        <begin position="54"/>
        <end position="66"/>
    </location>
</feature>
<dbReference type="EC" id="5.6.2.3" evidence="1"/>
<dbReference type="GO" id="GO:0005524">
    <property type="term" value="F:ATP binding"/>
    <property type="evidence" value="ECO:0007669"/>
    <property type="project" value="UniProtKB-KW"/>
</dbReference>
<dbReference type="PANTHER" id="PTHR10492:SF94">
    <property type="entry name" value="ATP-DEPENDENT DNA HELICASE"/>
    <property type="match status" value="1"/>
</dbReference>
<dbReference type="InterPro" id="IPR010285">
    <property type="entry name" value="DNA_helicase_pif1-like_DEAD"/>
</dbReference>
<comment type="cofactor">
    <cofactor evidence="1">
        <name>Mg(2+)</name>
        <dbReference type="ChEBI" id="CHEBI:18420"/>
    </cofactor>
</comment>
<proteinExistence type="inferred from homology"/>
<dbReference type="Gramene" id="OMO89802">
    <property type="protein sequence ID" value="OMO89802"/>
    <property type="gene ID" value="CCACVL1_07621"/>
</dbReference>
<keyword evidence="1" id="KW-0234">DNA repair</keyword>
<dbReference type="OrthoDB" id="1718834at2759"/>
<keyword evidence="1" id="KW-0067">ATP-binding</keyword>
<dbReference type="OMA" id="HETEYRM"/>
<dbReference type="GO" id="GO:0006310">
    <property type="term" value="P:DNA recombination"/>
    <property type="evidence" value="ECO:0007669"/>
    <property type="project" value="UniProtKB-KW"/>
</dbReference>
<dbReference type="GO" id="GO:0016887">
    <property type="term" value="F:ATP hydrolysis activity"/>
    <property type="evidence" value="ECO:0007669"/>
    <property type="project" value="RHEA"/>
</dbReference>
<dbReference type="Gene3D" id="3.40.50.300">
    <property type="entry name" value="P-loop containing nucleotide triphosphate hydrolases"/>
    <property type="match status" value="1"/>
</dbReference>
<comment type="catalytic activity">
    <reaction evidence="1">
        <text>ATP + H2O = ADP + phosphate + H(+)</text>
        <dbReference type="Rhea" id="RHEA:13065"/>
        <dbReference type="ChEBI" id="CHEBI:15377"/>
        <dbReference type="ChEBI" id="CHEBI:15378"/>
        <dbReference type="ChEBI" id="CHEBI:30616"/>
        <dbReference type="ChEBI" id="CHEBI:43474"/>
        <dbReference type="ChEBI" id="CHEBI:456216"/>
        <dbReference type="EC" id="5.6.2.3"/>
    </reaction>
</comment>
<dbReference type="EMBL" id="AWWV01008583">
    <property type="protein sequence ID" value="OMO89802.1"/>
    <property type="molecule type" value="Genomic_DNA"/>
</dbReference>
<keyword evidence="6" id="KW-1185">Reference proteome</keyword>
<organism evidence="5 6">
    <name type="scientific">Corchorus capsularis</name>
    <name type="common">Jute</name>
    <dbReference type="NCBI Taxonomy" id="210143"/>
    <lineage>
        <taxon>Eukaryota</taxon>
        <taxon>Viridiplantae</taxon>
        <taxon>Streptophyta</taxon>
        <taxon>Embryophyta</taxon>
        <taxon>Tracheophyta</taxon>
        <taxon>Spermatophyta</taxon>
        <taxon>Magnoliopsida</taxon>
        <taxon>eudicotyledons</taxon>
        <taxon>Gunneridae</taxon>
        <taxon>Pentapetalae</taxon>
        <taxon>rosids</taxon>
        <taxon>malvids</taxon>
        <taxon>Malvales</taxon>
        <taxon>Malvaceae</taxon>
        <taxon>Grewioideae</taxon>
        <taxon>Apeibeae</taxon>
        <taxon>Corchorus</taxon>
    </lineage>
</organism>
<feature type="region of interest" description="Disordered" evidence="2">
    <location>
        <begin position="117"/>
        <end position="141"/>
    </location>
</feature>
<evidence type="ECO:0000259" key="4">
    <source>
        <dbReference type="Pfam" id="PF14214"/>
    </source>
</evidence>
<keyword evidence="1" id="KW-0547">Nucleotide-binding</keyword>
<gene>
    <name evidence="5" type="ORF">CCACVL1_07621</name>
</gene>
<feature type="domain" description="DNA helicase Pif1-like DEAD-box helicase" evidence="3">
    <location>
        <begin position="638"/>
        <end position="844"/>
    </location>
</feature>
<reference evidence="5 6" key="1">
    <citation type="submission" date="2013-09" db="EMBL/GenBank/DDBJ databases">
        <title>Corchorus capsularis genome sequencing.</title>
        <authorList>
            <person name="Alam M."/>
            <person name="Haque M.S."/>
            <person name="Islam M.S."/>
            <person name="Emdad E.M."/>
            <person name="Islam M.M."/>
            <person name="Ahmed B."/>
            <person name="Halim A."/>
            <person name="Hossen Q.M.M."/>
            <person name="Hossain M.Z."/>
            <person name="Ahmed R."/>
            <person name="Khan M.M."/>
            <person name="Islam R."/>
            <person name="Rashid M.M."/>
            <person name="Khan S.A."/>
            <person name="Rahman M.S."/>
            <person name="Alam M."/>
        </authorList>
    </citation>
    <scope>NUCLEOTIDE SEQUENCE [LARGE SCALE GENOMIC DNA]</scope>
    <source>
        <strain evidence="6">cv. CVL-1</strain>
        <tissue evidence="5">Whole seedling</tissue>
    </source>
</reference>
<dbReference type="STRING" id="210143.A0A1R3J4R4"/>
<accession>A0A1R3J4R4</accession>
<protein>
    <recommendedName>
        <fullName evidence="1">ATP-dependent DNA helicase</fullName>
        <ecNumber evidence="1">5.6.2.3</ecNumber>
    </recommendedName>
</protein>
<feature type="region of interest" description="Disordered" evidence="2">
    <location>
        <begin position="19"/>
        <end position="85"/>
    </location>
</feature>
<dbReference type="Pfam" id="PF05970">
    <property type="entry name" value="PIF1"/>
    <property type="match status" value="1"/>
</dbReference>
<dbReference type="SUPFAM" id="SSF52540">
    <property type="entry name" value="P-loop containing nucleoside triphosphate hydrolases"/>
    <property type="match status" value="1"/>
</dbReference>
<keyword evidence="1 5" id="KW-0347">Helicase</keyword>
<evidence type="ECO:0000256" key="2">
    <source>
        <dbReference type="SAM" id="MobiDB-lite"/>
    </source>
</evidence>
<keyword evidence="1" id="KW-0227">DNA damage</keyword>
<dbReference type="GO" id="GO:0006281">
    <property type="term" value="P:DNA repair"/>
    <property type="evidence" value="ECO:0007669"/>
    <property type="project" value="UniProtKB-KW"/>
</dbReference>
<comment type="similarity">
    <text evidence="1">Belongs to the helicase family.</text>
</comment>
<evidence type="ECO:0000313" key="6">
    <source>
        <dbReference type="Proteomes" id="UP000188268"/>
    </source>
</evidence>
<evidence type="ECO:0000313" key="5">
    <source>
        <dbReference type="EMBL" id="OMO89802.1"/>
    </source>
</evidence>
<sequence length="936" mass="106968">MTSSQREVYLARRRAAYHARKNSNSVHNVAQPLRETLTTREDGSQRRSGPIRVTDMRHLARSRDQKSTGYGADPHGASTSTANATQGQQIELQNQSTLNEGSETIRVTDMRRLARSRDQRPTNYGAYSHEASTSTTNTTQGQQIHLQNQSTIIGGLYNTIPQSERSRHVNTNATVPNFVQRPRFLQMYVYDTEHETEYRMLENETLDRNLVEKIKNILDKYNPLVKMFRSLSRREDLHSCRLIIKDQPSNQPQYNSPTASQVAAIIEGGQDLAHLNGREIMVETISGRLLNVNDTQELLPGQTPQDRLDLLTRIFHSKFEEFKVDIVTKGVLGRVVAYVYVIEFQKRGLPHAHMLVVVDEDSKLNTPDEYDRVVRAEIPKCRRRASIVPGCNQAYDSWTISVKCVKYLYKYVYKGLDRVAMELCSASEHDEVQQFIDARWNTTRGFQPRENGKERRSSRRAIGRVYTVSPIEGERFYLRILLNNARGAKSFQDLLTVNGIVYPTFKQTAERRGLLENDDSIRQFLLEATTFRMPSALRRLFVTLLVYCQASGERRLWEEFYPFMVEHYPSSSNNRSVHIKNRLLQDLNSLFIYYGKRLTNYDLPRISGNIPYRNEIPKIIEDELSVHTPPEDLLAVQMLNTNQQHAYDKIISVVNQQKGGLFFIDGPGGTGKKFLYRAILATIRNDGLIALATATSRIAATLLPGGRTAHSRFKLPLNPEASSVCFIDKESDLAELIRRAAVIIWDEASMAHRRAFEALDRSLKDIMGNDTPFGGKVIVFGGDFRQTLPVVPKGTKYQTINSCLVRSPLWKEVTVISLKQNMRSIHDQCFTDFLLRVGNGKEPMINNDMIQVPPLMSMPWEGDQSVDHLIKSVFPNLNSHSHDLNYMVQRAILTLRNDEVDRLNEKIIQKFDGMEQIYYSIDSVEDDPTTYISKSS</sequence>
<evidence type="ECO:0000259" key="3">
    <source>
        <dbReference type="Pfam" id="PF05970"/>
    </source>
</evidence>
<evidence type="ECO:0000256" key="1">
    <source>
        <dbReference type="RuleBase" id="RU363044"/>
    </source>
</evidence>
<keyword evidence="1" id="KW-0233">DNA recombination</keyword>
<dbReference type="AlphaFoldDB" id="A0A1R3J4R4"/>
<dbReference type="Proteomes" id="UP000188268">
    <property type="component" value="Unassembled WGS sequence"/>
</dbReference>
<feature type="domain" description="Helitron helicase-like" evidence="4">
    <location>
        <begin position="296"/>
        <end position="356"/>
    </location>
</feature>
<comment type="caution">
    <text evidence="5">The sequence shown here is derived from an EMBL/GenBank/DDBJ whole genome shotgun (WGS) entry which is preliminary data.</text>
</comment>
<keyword evidence="1" id="KW-0378">Hydrolase</keyword>
<dbReference type="PANTHER" id="PTHR10492">
    <property type="match status" value="1"/>
</dbReference>
<dbReference type="Pfam" id="PF14214">
    <property type="entry name" value="Helitron_like_N"/>
    <property type="match status" value="1"/>
</dbReference>
<name>A0A1R3J4R4_COCAP</name>